<keyword evidence="2" id="KW-0472">Membrane</keyword>
<comment type="caution">
    <text evidence="4">The sequence shown here is derived from an EMBL/GenBank/DDBJ whole genome shotgun (WGS) entry which is preliminary data.</text>
</comment>
<keyword evidence="2" id="KW-1133">Transmembrane helix</keyword>
<evidence type="ECO:0000259" key="3">
    <source>
        <dbReference type="SMART" id="SM00858"/>
    </source>
</evidence>
<dbReference type="InterPro" id="IPR013974">
    <property type="entry name" value="SAF"/>
</dbReference>
<name>A0A3L8P540_9ACTN</name>
<protein>
    <recommendedName>
        <fullName evidence="3">SAF domain-containing protein</fullName>
    </recommendedName>
</protein>
<gene>
    <name evidence="4" type="ORF">D9V37_08330</name>
</gene>
<dbReference type="OrthoDB" id="5192391at2"/>
<sequence>MTSMLGRPRAVDTEVGAGGDAVPTARRHRRPGWRDPRVLVGLIIIAASVVLGAKVVGAADDTVGVWAARHDLAAGTTVGSDDVERVRIRFTGDDQADRYLAADRSLPRGVVLTRAVSDGELLPRAALDQSRGAVVEVPLSVDVDGLPATVRQGSRVDVWVSPQTATTADQLADATRVLDDVVVVEVPKAVDSLTPTGTRQVIVGVTRAQADDLGQALGSIAAGRVVITRRG</sequence>
<keyword evidence="5" id="KW-1185">Reference proteome</keyword>
<keyword evidence="2" id="KW-0812">Transmembrane</keyword>
<evidence type="ECO:0000313" key="4">
    <source>
        <dbReference type="EMBL" id="RLV49883.1"/>
    </source>
</evidence>
<dbReference type="SMART" id="SM00858">
    <property type="entry name" value="SAF"/>
    <property type="match status" value="1"/>
</dbReference>
<dbReference type="Proteomes" id="UP000281708">
    <property type="component" value="Unassembled WGS sequence"/>
</dbReference>
<dbReference type="RefSeq" id="WP_121805647.1">
    <property type="nucleotide sequence ID" value="NZ_RDBE01000006.1"/>
</dbReference>
<evidence type="ECO:0000256" key="2">
    <source>
        <dbReference type="SAM" id="Phobius"/>
    </source>
</evidence>
<organism evidence="4 5">
    <name type="scientific">Nocardioides mangrovicus</name>
    <dbReference type="NCBI Taxonomy" id="2478913"/>
    <lineage>
        <taxon>Bacteria</taxon>
        <taxon>Bacillati</taxon>
        <taxon>Actinomycetota</taxon>
        <taxon>Actinomycetes</taxon>
        <taxon>Propionibacteriales</taxon>
        <taxon>Nocardioidaceae</taxon>
        <taxon>Nocardioides</taxon>
    </lineage>
</organism>
<evidence type="ECO:0000256" key="1">
    <source>
        <dbReference type="SAM" id="MobiDB-lite"/>
    </source>
</evidence>
<feature type="transmembrane region" description="Helical" evidence="2">
    <location>
        <begin position="38"/>
        <end position="59"/>
    </location>
</feature>
<dbReference type="AlphaFoldDB" id="A0A3L8P540"/>
<dbReference type="EMBL" id="RDBE01000006">
    <property type="protein sequence ID" value="RLV49883.1"/>
    <property type="molecule type" value="Genomic_DNA"/>
</dbReference>
<reference evidence="4 5" key="1">
    <citation type="submission" date="2018-10" db="EMBL/GenBank/DDBJ databases">
        <title>Marmoricola sp. 4Q3S-7 whole genome shotgun sequence.</title>
        <authorList>
            <person name="Li F."/>
        </authorList>
    </citation>
    <scope>NUCLEOTIDE SEQUENCE [LARGE SCALE GENOMIC DNA]</scope>
    <source>
        <strain evidence="4 5">4Q3S-7</strain>
    </source>
</reference>
<accession>A0A3L8P540</accession>
<feature type="domain" description="SAF" evidence="3">
    <location>
        <begin position="63"/>
        <end position="128"/>
    </location>
</feature>
<proteinExistence type="predicted"/>
<feature type="region of interest" description="Disordered" evidence="1">
    <location>
        <begin position="1"/>
        <end position="29"/>
    </location>
</feature>
<evidence type="ECO:0000313" key="5">
    <source>
        <dbReference type="Proteomes" id="UP000281708"/>
    </source>
</evidence>